<comment type="caution">
    <text evidence="2">The sequence shown here is derived from an EMBL/GenBank/DDBJ whole genome shotgun (WGS) entry which is preliminary data.</text>
</comment>
<keyword evidence="1" id="KW-0812">Transmembrane</keyword>
<evidence type="ECO:0008006" key="4">
    <source>
        <dbReference type="Google" id="ProtNLM"/>
    </source>
</evidence>
<feature type="transmembrane region" description="Helical" evidence="1">
    <location>
        <begin position="12"/>
        <end position="31"/>
    </location>
</feature>
<dbReference type="RefSeq" id="WP_207333580.1">
    <property type="nucleotide sequence ID" value="NZ_JAFMYU010000001.1"/>
</dbReference>
<dbReference type="EMBL" id="JAFMYU010000001">
    <property type="protein sequence ID" value="MBO0929618.1"/>
    <property type="molecule type" value="Genomic_DNA"/>
</dbReference>
<feature type="transmembrane region" description="Helical" evidence="1">
    <location>
        <begin position="79"/>
        <end position="98"/>
    </location>
</feature>
<keyword evidence="1" id="KW-0472">Membrane</keyword>
<gene>
    <name evidence="2" type="ORF">J2I48_01365</name>
</gene>
<sequence>MKPAHQRTVLRVLGMLSILLPAVLVAGTAALDHCTVVLASVSHYYYTSMNPLFVGLLYATGLFLFLYKGDTTAQTATTRFAAVCVVAVALLPTSNDIYGCSTRAYQPNALGEELHKAFAAFFLLAMSVLFCLFARENGSRDRQARFRNQIYYTCAATIGILVFTIVALSKPDWYGGEIRQRLVDWTTAYKPVFWLEWPAFVALGTSWLIKGEWLLANRPTYQQQPVLTDVEFA</sequence>
<feature type="transmembrane region" description="Helical" evidence="1">
    <location>
        <begin position="118"/>
        <end position="138"/>
    </location>
</feature>
<reference evidence="2 3" key="1">
    <citation type="submission" date="2021-03" db="EMBL/GenBank/DDBJ databases">
        <title>Fibrella sp. HMF5036 genome sequencing and assembly.</title>
        <authorList>
            <person name="Kang H."/>
            <person name="Kim H."/>
            <person name="Bae S."/>
            <person name="Joh K."/>
        </authorList>
    </citation>
    <scope>NUCLEOTIDE SEQUENCE [LARGE SCALE GENOMIC DNA]</scope>
    <source>
        <strain evidence="2 3">HMF5036</strain>
    </source>
</reference>
<feature type="transmembrane region" description="Helical" evidence="1">
    <location>
        <begin position="43"/>
        <end position="67"/>
    </location>
</feature>
<evidence type="ECO:0000313" key="2">
    <source>
        <dbReference type="EMBL" id="MBO0929618.1"/>
    </source>
</evidence>
<keyword evidence="1" id="KW-1133">Transmembrane helix</keyword>
<proteinExistence type="predicted"/>
<dbReference type="AlphaFoldDB" id="A0A939JXS5"/>
<dbReference type="Proteomes" id="UP000664795">
    <property type="component" value="Unassembled WGS sequence"/>
</dbReference>
<evidence type="ECO:0000256" key="1">
    <source>
        <dbReference type="SAM" id="Phobius"/>
    </source>
</evidence>
<organism evidence="2 3">
    <name type="scientific">Fibrella aquatilis</name>
    <dbReference type="NCBI Taxonomy" id="2817059"/>
    <lineage>
        <taxon>Bacteria</taxon>
        <taxon>Pseudomonadati</taxon>
        <taxon>Bacteroidota</taxon>
        <taxon>Cytophagia</taxon>
        <taxon>Cytophagales</taxon>
        <taxon>Spirosomataceae</taxon>
        <taxon>Fibrella</taxon>
    </lineage>
</organism>
<feature type="transmembrane region" description="Helical" evidence="1">
    <location>
        <begin position="150"/>
        <end position="168"/>
    </location>
</feature>
<name>A0A939JXS5_9BACT</name>
<feature type="transmembrane region" description="Helical" evidence="1">
    <location>
        <begin position="188"/>
        <end position="209"/>
    </location>
</feature>
<evidence type="ECO:0000313" key="3">
    <source>
        <dbReference type="Proteomes" id="UP000664795"/>
    </source>
</evidence>
<protein>
    <recommendedName>
        <fullName evidence="4">DUF998 domain-containing protein</fullName>
    </recommendedName>
</protein>
<accession>A0A939JXS5</accession>
<keyword evidence="3" id="KW-1185">Reference proteome</keyword>